<feature type="binding site" evidence="13">
    <location>
        <begin position="8"/>
        <end position="13"/>
    </location>
    <ligand>
        <name>NAD(+)</name>
        <dbReference type="ChEBI" id="CHEBI:57540"/>
    </ligand>
</feature>
<organism evidence="16 17">
    <name type="scientific">Candidatus Taenaricola geysiri</name>
    <dbReference type="NCBI Taxonomy" id="1974752"/>
    <lineage>
        <taxon>Bacteria</taxon>
        <taxon>Pseudomonadati</taxon>
        <taxon>Candidatus Omnitrophota</taxon>
        <taxon>Candidatus Taenaricola</taxon>
    </lineage>
</organism>
<feature type="binding site" evidence="13">
    <location>
        <begin position="141"/>
        <end position="142"/>
    </location>
    <ligand>
        <name>(S)-2,3,4,5-tetrahydrodipicolinate</name>
        <dbReference type="ChEBI" id="CHEBI:16845"/>
    </ligand>
</feature>
<comment type="pathway">
    <text evidence="9 13">Amino-acid biosynthesis; L-lysine biosynthesis via DAP pathway; (S)-tetrahydrodipicolinate from L-aspartate: step 4/4.</text>
</comment>
<comment type="subunit">
    <text evidence="13">Homotetramer.</text>
</comment>
<dbReference type="SUPFAM" id="SSF51735">
    <property type="entry name" value="NAD(P)-binding Rossmann-fold domains"/>
    <property type="match status" value="1"/>
</dbReference>
<dbReference type="PIRSF" id="PIRSF000161">
    <property type="entry name" value="DHPR"/>
    <property type="match status" value="1"/>
</dbReference>
<feature type="binding site" evidence="13">
    <location>
        <begin position="74"/>
        <end position="76"/>
    </location>
    <ligand>
        <name>NAD(+)</name>
        <dbReference type="ChEBI" id="CHEBI:57540"/>
    </ligand>
</feature>
<dbReference type="EC" id="1.17.1.8" evidence="10 13"/>
<evidence type="ECO:0000256" key="11">
    <source>
        <dbReference type="ARBA" id="ARBA00049080"/>
    </source>
</evidence>
<evidence type="ECO:0000313" key="16">
    <source>
        <dbReference type="EMBL" id="PIW66183.1"/>
    </source>
</evidence>
<dbReference type="Pfam" id="PF01113">
    <property type="entry name" value="DapB_N"/>
    <property type="match status" value="1"/>
</dbReference>
<dbReference type="GO" id="GO:0019877">
    <property type="term" value="P:diaminopimelate biosynthetic process"/>
    <property type="evidence" value="ECO:0007669"/>
    <property type="project" value="UniProtKB-UniRule"/>
</dbReference>
<dbReference type="EMBL" id="PFGP01000107">
    <property type="protein sequence ID" value="PIW66183.1"/>
    <property type="molecule type" value="Genomic_DNA"/>
</dbReference>
<comment type="caution">
    <text evidence="13">Was originally thought to be a dihydrodipicolinate reductase (DHDPR), catalyzing the conversion of dihydrodipicolinate to tetrahydrodipicolinate. However, it was shown in E.coli that the substrate of the enzymatic reaction is not dihydrodipicolinate (DHDP) but in fact (2S,4S)-4-hydroxy-2,3,4,5-tetrahydrodipicolinic acid (HTPA), the product released by the DapA-catalyzed reaction.</text>
</comment>
<evidence type="ECO:0000256" key="13">
    <source>
        <dbReference type="HAMAP-Rule" id="MF_00102"/>
    </source>
</evidence>
<dbReference type="Pfam" id="PF05173">
    <property type="entry name" value="DapB_C"/>
    <property type="match status" value="1"/>
</dbReference>
<comment type="similarity">
    <text evidence="1 13">Belongs to the DapB family.</text>
</comment>
<evidence type="ECO:0000256" key="12">
    <source>
        <dbReference type="ARBA" id="ARBA00049396"/>
    </source>
</evidence>
<comment type="caution">
    <text evidence="16">The sequence shown here is derived from an EMBL/GenBank/DDBJ whole genome shotgun (WGS) entry which is preliminary data.</text>
</comment>
<proteinExistence type="inferred from homology"/>
<comment type="caution">
    <text evidence="13">Lacks conserved residue(s) required for the propagation of feature annotation.</text>
</comment>
<keyword evidence="6 13" id="KW-0560">Oxidoreductase</keyword>
<evidence type="ECO:0000313" key="17">
    <source>
        <dbReference type="Proteomes" id="UP000231267"/>
    </source>
</evidence>
<keyword evidence="8 13" id="KW-0457">Lysine biosynthesis</keyword>
<feature type="domain" description="Dihydrodipicolinate reductase C-terminal" evidence="15">
    <location>
        <begin position="104"/>
        <end position="221"/>
    </location>
</feature>
<feature type="active site" description="Proton donor" evidence="13">
    <location>
        <position position="135"/>
    </location>
</feature>
<evidence type="ECO:0000256" key="1">
    <source>
        <dbReference type="ARBA" id="ARBA00006642"/>
    </source>
</evidence>
<evidence type="ECO:0000256" key="5">
    <source>
        <dbReference type="ARBA" id="ARBA00022915"/>
    </source>
</evidence>
<protein>
    <recommendedName>
        <fullName evidence="10 13">4-hydroxy-tetrahydrodipicolinate reductase</fullName>
        <shortName evidence="13">HTPA reductase</shortName>
        <ecNumber evidence="10 13">1.17.1.8</ecNumber>
    </recommendedName>
</protein>
<keyword evidence="3 13" id="KW-0028">Amino-acid biosynthesis</keyword>
<dbReference type="GO" id="GO:0050661">
    <property type="term" value="F:NADP binding"/>
    <property type="evidence" value="ECO:0007669"/>
    <property type="project" value="UniProtKB-UniRule"/>
</dbReference>
<evidence type="ECO:0000259" key="14">
    <source>
        <dbReference type="Pfam" id="PF01113"/>
    </source>
</evidence>
<sequence>MIKLAISGYQGKMGQRITALAAEDKEFNITAKIEMNDSIEAVKAADVLIEFTSPEATIEHLRACAKLSKSIVIGTTGLSEAQLSEIKLTAKAVPVVYSPNMSVGVNCLFGLVRSAAKKLGLDYEVNIVEAHHAHKKDSPSGTAKRLAQIIKESSGREVKNINAIREGEIIGDHRVIFESSVDKIELFHTAKTRDIFVLGALRAAKFIVGKKPGLYSMEDVLGIK</sequence>
<dbReference type="PROSITE" id="PS01298">
    <property type="entry name" value="DAPB"/>
    <property type="match status" value="1"/>
</dbReference>
<dbReference type="AlphaFoldDB" id="A0A2J0LKP6"/>
<dbReference type="Proteomes" id="UP000231267">
    <property type="component" value="Unassembled WGS sequence"/>
</dbReference>
<dbReference type="HAMAP" id="MF_00102">
    <property type="entry name" value="DapB"/>
    <property type="match status" value="1"/>
</dbReference>
<evidence type="ECO:0000256" key="4">
    <source>
        <dbReference type="ARBA" id="ARBA00022857"/>
    </source>
</evidence>
<comment type="catalytic activity">
    <reaction evidence="11 13">
        <text>(S)-2,3,4,5-tetrahydrodipicolinate + NADP(+) + H2O = (2S,4S)-4-hydroxy-2,3,4,5-tetrahydrodipicolinate + NADPH + H(+)</text>
        <dbReference type="Rhea" id="RHEA:35331"/>
        <dbReference type="ChEBI" id="CHEBI:15377"/>
        <dbReference type="ChEBI" id="CHEBI:15378"/>
        <dbReference type="ChEBI" id="CHEBI:16845"/>
        <dbReference type="ChEBI" id="CHEBI:57783"/>
        <dbReference type="ChEBI" id="CHEBI:58349"/>
        <dbReference type="ChEBI" id="CHEBI:67139"/>
        <dbReference type="EC" id="1.17.1.8"/>
    </reaction>
</comment>
<evidence type="ECO:0000256" key="9">
    <source>
        <dbReference type="ARBA" id="ARBA00037922"/>
    </source>
</evidence>
<dbReference type="InterPro" id="IPR022663">
    <property type="entry name" value="DapB_C"/>
</dbReference>
<dbReference type="InterPro" id="IPR023940">
    <property type="entry name" value="DHDPR_bac"/>
</dbReference>
<name>A0A2J0LKP6_9BACT</name>
<dbReference type="GO" id="GO:0016726">
    <property type="term" value="F:oxidoreductase activity, acting on CH or CH2 groups, NAD or NADP as acceptor"/>
    <property type="evidence" value="ECO:0007669"/>
    <property type="project" value="UniProtKB-UniRule"/>
</dbReference>
<feature type="active site" description="Proton donor/acceptor" evidence="13">
    <location>
        <position position="131"/>
    </location>
</feature>
<evidence type="ECO:0000256" key="8">
    <source>
        <dbReference type="ARBA" id="ARBA00023154"/>
    </source>
</evidence>
<dbReference type="PANTHER" id="PTHR20836:SF0">
    <property type="entry name" value="4-HYDROXY-TETRAHYDRODIPICOLINATE REDUCTASE 1, CHLOROPLASTIC-RELATED"/>
    <property type="match status" value="1"/>
</dbReference>
<dbReference type="GO" id="GO:0008839">
    <property type="term" value="F:4-hydroxy-tetrahydrodipicolinate reductase"/>
    <property type="evidence" value="ECO:0007669"/>
    <property type="project" value="UniProtKB-UniRule"/>
</dbReference>
<comment type="subcellular location">
    <subcellularLocation>
        <location evidence="13">Cytoplasm</location>
    </subcellularLocation>
</comment>
<dbReference type="Gene3D" id="3.40.50.720">
    <property type="entry name" value="NAD(P)-binding Rossmann-like Domain"/>
    <property type="match status" value="1"/>
</dbReference>
<keyword evidence="2 13" id="KW-0963">Cytoplasm</keyword>
<dbReference type="UniPathway" id="UPA00034">
    <property type="reaction ID" value="UER00018"/>
</dbReference>
<comment type="function">
    <text evidence="13">Catalyzes the conversion of 4-hydroxy-tetrahydrodipicolinate (HTPA) to tetrahydrodipicolinate.</text>
</comment>
<evidence type="ECO:0000256" key="7">
    <source>
        <dbReference type="ARBA" id="ARBA00023027"/>
    </source>
</evidence>
<accession>A0A2J0LKP6</accession>
<comment type="catalytic activity">
    <reaction evidence="12 13">
        <text>(S)-2,3,4,5-tetrahydrodipicolinate + NAD(+) + H2O = (2S,4S)-4-hydroxy-2,3,4,5-tetrahydrodipicolinate + NADH + H(+)</text>
        <dbReference type="Rhea" id="RHEA:35323"/>
        <dbReference type="ChEBI" id="CHEBI:15377"/>
        <dbReference type="ChEBI" id="CHEBI:15378"/>
        <dbReference type="ChEBI" id="CHEBI:16845"/>
        <dbReference type="ChEBI" id="CHEBI:57540"/>
        <dbReference type="ChEBI" id="CHEBI:57945"/>
        <dbReference type="ChEBI" id="CHEBI:67139"/>
        <dbReference type="EC" id="1.17.1.8"/>
    </reaction>
</comment>
<keyword evidence="7 13" id="KW-0520">NAD</keyword>
<feature type="binding site" evidence="13">
    <location>
        <position position="132"/>
    </location>
    <ligand>
        <name>(S)-2,3,4,5-tetrahydrodipicolinate</name>
        <dbReference type="ChEBI" id="CHEBI:16845"/>
    </ligand>
</feature>
<feature type="binding site" evidence="13">
    <location>
        <position position="32"/>
    </location>
    <ligand>
        <name>NADP(+)</name>
        <dbReference type="ChEBI" id="CHEBI:58349"/>
    </ligand>
</feature>
<evidence type="ECO:0000259" key="15">
    <source>
        <dbReference type="Pfam" id="PF05173"/>
    </source>
</evidence>
<dbReference type="NCBIfam" id="TIGR00036">
    <property type="entry name" value="dapB"/>
    <property type="match status" value="1"/>
</dbReference>
<dbReference type="GO" id="GO:0051287">
    <property type="term" value="F:NAD binding"/>
    <property type="evidence" value="ECO:0007669"/>
    <property type="project" value="UniProtKB-UniRule"/>
</dbReference>
<dbReference type="CDD" id="cd02274">
    <property type="entry name" value="DHDPR_N"/>
    <property type="match status" value="1"/>
</dbReference>
<dbReference type="InterPro" id="IPR036291">
    <property type="entry name" value="NAD(P)-bd_dom_sf"/>
</dbReference>
<dbReference type="InterPro" id="IPR022664">
    <property type="entry name" value="DapB_N_CS"/>
</dbReference>
<feature type="binding site" evidence="13">
    <location>
        <begin position="98"/>
        <end position="101"/>
    </location>
    <ligand>
        <name>NAD(+)</name>
        <dbReference type="ChEBI" id="CHEBI:57540"/>
    </ligand>
</feature>
<keyword evidence="5 13" id="KW-0220">Diaminopimelate biosynthesis</keyword>
<dbReference type="GO" id="GO:0009089">
    <property type="term" value="P:lysine biosynthetic process via diaminopimelate"/>
    <property type="evidence" value="ECO:0007669"/>
    <property type="project" value="UniProtKB-UniRule"/>
</dbReference>
<dbReference type="PANTHER" id="PTHR20836">
    <property type="entry name" value="DIHYDRODIPICOLINATE REDUCTASE"/>
    <property type="match status" value="1"/>
</dbReference>
<dbReference type="SUPFAM" id="SSF55347">
    <property type="entry name" value="Glyceraldehyde-3-phosphate dehydrogenase-like, C-terminal domain"/>
    <property type="match status" value="1"/>
</dbReference>
<dbReference type="Gene3D" id="3.30.360.10">
    <property type="entry name" value="Dihydrodipicolinate Reductase, domain 2"/>
    <property type="match status" value="1"/>
</dbReference>
<feature type="domain" description="Dihydrodipicolinate reductase N-terminal" evidence="14">
    <location>
        <begin position="2"/>
        <end position="101"/>
    </location>
</feature>
<evidence type="ECO:0000256" key="10">
    <source>
        <dbReference type="ARBA" id="ARBA00038983"/>
    </source>
</evidence>
<dbReference type="GO" id="GO:0005737">
    <property type="term" value="C:cytoplasm"/>
    <property type="evidence" value="ECO:0007669"/>
    <property type="project" value="UniProtKB-SubCell"/>
</dbReference>
<evidence type="ECO:0000256" key="6">
    <source>
        <dbReference type="ARBA" id="ARBA00023002"/>
    </source>
</evidence>
<keyword evidence="4 13" id="KW-0521">NADP</keyword>
<gene>
    <name evidence="13 16" type="primary">dapB</name>
    <name evidence="16" type="ORF">COW11_04775</name>
</gene>
<dbReference type="InterPro" id="IPR000846">
    <property type="entry name" value="DapB_N"/>
</dbReference>
<evidence type="ECO:0000256" key="3">
    <source>
        <dbReference type="ARBA" id="ARBA00022605"/>
    </source>
</evidence>
<evidence type="ECO:0000256" key="2">
    <source>
        <dbReference type="ARBA" id="ARBA00022490"/>
    </source>
</evidence>
<reference evidence="16 17" key="1">
    <citation type="submission" date="2017-09" db="EMBL/GenBank/DDBJ databases">
        <title>Depth-based differentiation of microbial function through sediment-hosted aquifers and enrichment of novel symbionts in the deep terrestrial subsurface.</title>
        <authorList>
            <person name="Probst A.J."/>
            <person name="Ladd B."/>
            <person name="Jarett J.K."/>
            <person name="Geller-Mcgrath D.E."/>
            <person name="Sieber C.M."/>
            <person name="Emerson J.B."/>
            <person name="Anantharaman K."/>
            <person name="Thomas B.C."/>
            <person name="Malmstrom R."/>
            <person name="Stieglmeier M."/>
            <person name="Klingl A."/>
            <person name="Woyke T."/>
            <person name="Ryan C.M."/>
            <person name="Banfield J.F."/>
        </authorList>
    </citation>
    <scope>NUCLEOTIDE SEQUENCE [LARGE SCALE GENOMIC DNA]</scope>
    <source>
        <strain evidence="16">CG12_big_fil_rev_8_21_14_0_65_43_15</strain>
    </source>
</reference>